<dbReference type="PANTHER" id="PTHR44329">
    <property type="entry name" value="SERINE/THREONINE-PROTEIN KINASE TNNI3K-RELATED"/>
    <property type="match status" value="1"/>
</dbReference>
<protein>
    <recommendedName>
        <fullName evidence="1">Protein kinase domain-containing protein</fullName>
    </recommendedName>
</protein>
<dbReference type="PANTHER" id="PTHR44329:SF214">
    <property type="entry name" value="PROTEIN KINASE DOMAIN-CONTAINING PROTEIN"/>
    <property type="match status" value="1"/>
</dbReference>
<organism evidence="2 3">
    <name type="scientific">Polarella glacialis</name>
    <name type="common">Dinoflagellate</name>
    <dbReference type="NCBI Taxonomy" id="89957"/>
    <lineage>
        <taxon>Eukaryota</taxon>
        <taxon>Sar</taxon>
        <taxon>Alveolata</taxon>
        <taxon>Dinophyceae</taxon>
        <taxon>Suessiales</taxon>
        <taxon>Suessiaceae</taxon>
        <taxon>Polarella</taxon>
    </lineage>
</organism>
<dbReference type="GO" id="GO:0005524">
    <property type="term" value="F:ATP binding"/>
    <property type="evidence" value="ECO:0007669"/>
    <property type="project" value="InterPro"/>
</dbReference>
<dbReference type="SUPFAM" id="SSF56112">
    <property type="entry name" value="Protein kinase-like (PK-like)"/>
    <property type="match status" value="1"/>
</dbReference>
<dbReference type="InterPro" id="IPR051681">
    <property type="entry name" value="Ser/Thr_Kinases-Pseudokinases"/>
</dbReference>
<dbReference type="EMBL" id="CAJNNV010026240">
    <property type="protein sequence ID" value="CAE8617652.1"/>
    <property type="molecule type" value="Genomic_DNA"/>
</dbReference>
<sequence>MEYMPGGDLERYLRSRRVEPHRPWVPPTRQIFRWASGVARALSYLNGLSPPMVHGNLKPSNLLLCSSLEIKVSTSGVLSPVVHRALPGDPNLEKCLYSAPEVMTGSVLHATVQADAAPEATSVHVHRLPAVGRQGQRRRPCTQGAPLAGFCEGLRTSLAGSYIEGCEARAPAPRDHRRGLECLPSAPAASFGVAAATRVGRGF</sequence>
<proteinExistence type="predicted"/>
<dbReference type="Gene3D" id="1.10.510.10">
    <property type="entry name" value="Transferase(Phosphotransferase) domain 1"/>
    <property type="match status" value="1"/>
</dbReference>
<dbReference type="InterPro" id="IPR011009">
    <property type="entry name" value="Kinase-like_dom_sf"/>
</dbReference>
<dbReference type="OrthoDB" id="424922at2759"/>
<accession>A0A813FUU5</accession>
<dbReference type="Pfam" id="PF07714">
    <property type="entry name" value="PK_Tyr_Ser-Thr"/>
    <property type="match status" value="1"/>
</dbReference>
<feature type="domain" description="Protein kinase" evidence="1">
    <location>
        <begin position="1"/>
        <end position="203"/>
    </location>
</feature>
<dbReference type="PROSITE" id="PS50011">
    <property type="entry name" value="PROTEIN_KINASE_DOM"/>
    <property type="match status" value="1"/>
</dbReference>
<reference evidence="2" key="1">
    <citation type="submission" date="2021-02" db="EMBL/GenBank/DDBJ databases">
        <authorList>
            <person name="Dougan E. K."/>
            <person name="Rhodes N."/>
            <person name="Thang M."/>
            <person name="Chan C."/>
        </authorList>
    </citation>
    <scope>NUCLEOTIDE SEQUENCE</scope>
</reference>
<dbReference type="AlphaFoldDB" id="A0A813FUU5"/>
<evidence type="ECO:0000313" key="2">
    <source>
        <dbReference type="EMBL" id="CAE8617652.1"/>
    </source>
</evidence>
<evidence type="ECO:0000259" key="1">
    <source>
        <dbReference type="PROSITE" id="PS50011"/>
    </source>
</evidence>
<dbReference type="InterPro" id="IPR001245">
    <property type="entry name" value="Ser-Thr/Tyr_kinase_cat_dom"/>
</dbReference>
<name>A0A813FUU5_POLGL</name>
<comment type="caution">
    <text evidence="2">The sequence shown here is derived from an EMBL/GenBank/DDBJ whole genome shotgun (WGS) entry which is preliminary data.</text>
</comment>
<gene>
    <name evidence="2" type="ORF">PGLA1383_LOCUS35313</name>
</gene>
<dbReference type="Proteomes" id="UP000654075">
    <property type="component" value="Unassembled WGS sequence"/>
</dbReference>
<dbReference type="InterPro" id="IPR000719">
    <property type="entry name" value="Prot_kinase_dom"/>
</dbReference>
<evidence type="ECO:0000313" key="3">
    <source>
        <dbReference type="Proteomes" id="UP000654075"/>
    </source>
</evidence>
<keyword evidence="3" id="KW-1185">Reference proteome</keyword>
<dbReference type="GO" id="GO:0004674">
    <property type="term" value="F:protein serine/threonine kinase activity"/>
    <property type="evidence" value="ECO:0007669"/>
    <property type="project" value="TreeGrafter"/>
</dbReference>